<dbReference type="AlphaFoldDB" id="A0A098LH73"/>
<reference evidence="2 3" key="1">
    <citation type="submission" date="2014-09" db="EMBL/GenBank/DDBJ databases">
        <title>Sporocytophaga myxococcoides PG-01 genome sequencing.</title>
        <authorList>
            <person name="Liu L."/>
            <person name="Gao P.J."/>
            <person name="Chen G.J."/>
            <person name="Wang L.S."/>
        </authorList>
    </citation>
    <scope>NUCLEOTIDE SEQUENCE [LARGE SCALE GENOMIC DNA]</scope>
    <source>
        <strain evidence="2 3">PG-01</strain>
    </source>
</reference>
<sequence>MAANQSGLTKMEIIGYKKSTFEDEHARFKVQFNPTTFKQEYAVEFVEDAPPGSTDSPQKLKKAPSKKLNMTLTLDATGVTGQAGTNGSKTIDIMEEIKAFKKATYDFIGSTHDIPFVKIIWGVNTFQGRLKNLTVTHTMFKSNGDPLRSTLEASFESSKEASKQAKEHDLQSPDLTHLRTVKIGDTLPLMCNEIYNDCSLYLKVAKFNNLVDFRNLEPGTEIIFPPIV</sequence>
<comment type="caution">
    <text evidence="2">The sequence shown here is derived from an EMBL/GenBank/DDBJ whole genome shotgun (WGS) entry which is preliminary data.</text>
</comment>
<dbReference type="OrthoDB" id="9815939at2"/>
<dbReference type="eggNOG" id="COG1652">
    <property type="taxonomic scope" value="Bacteria"/>
</dbReference>
<dbReference type="Proteomes" id="UP000030185">
    <property type="component" value="Unassembled WGS sequence"/>
</dbReference>
<gene>
    <name evidence="2" type="ORF">MYP_3555</name>
</gene>
<dbReference type="InterPro" id="IPR045361">
    <property type="entry name" value="CIS_tube_prot_N"/>
</dbReference>
<dbReference type="RefSeq" id="WP_052430294.1">
    <property type="nucleotide sequence ID" value="NZ_BBLT01000007.1"/>
</dbReference>
<accession>A0A098LH73</accession>
<organism evidence="2 3">
    <name type="scientific">Sporocytophaga myxococcoides</name>
    <dbReference type="NCBI Taxonomy" id="153721"/>
    <lineage>
        <taxon>Bacteria</taxon>
        <taxon>Pseudomonadati</taxon>
        <taxon>Bacteroidota</taxon>
        <taxon>Cytophagia</taxon>
        <taxon>Cytophagales</taxon>
        <taxon>Cytophagaceae</taxon>
        <taxon>Sporocytophaga</taxon>
    </lineage>
</organism>
<dbReference type="EMBL" id="BBLT01000007">
    <property type="protein sequence ID" value="GAL86326.1"/>
    <property type="molecule type" value="Genomic_DNA"/>
</dbReference>
<evidence type="ECO:0000313" key="3">
    <source>
        <dbReference type="Proteomes" id="UP000030185"/>
    </source>
</evidence>
<dbReference type="Pfam" id="PF19266">
    <property type="entry name" value="CIS_tube"/>
    <property type="match status" value="1"/>
</dbReference>
<evidence type="ECO:0000259" key="1">
    <source>
        <dbReference type="Pfam" id="PF19266"/>
    </source>
</evidence>
<dbReference type="STRING" id="153721.MYP_3555"/>
<proteinExistence type="predicted"/>
<name>A0A098LH73_9BACT</name>
<keyword evidence="3" id="KW-1185">Reference proteome</keyword>
<evidence type="ECO:0000313" key="2">
    <source>
        <dbReference type="EMBL" id="GAL86326.1"/>
    </source>
</evidence>
<protein>
    <recommendedName>
        <fullName evidence="1">Contractile injection system tube protein N-terminal domain-containing protein</fullName>
    </recommendedName>
</protein>
<feature type="domain" description="Contractile injection system tube protein N-terminal" evidence="1">
    <location>
        <begin position="8"/>
        <end position="166"/>
    </location>
</feature>